<reference evidence="1 2" key="1">
    <citation type="submission" date="2020-08" db="EMBL/GenBank/DDBJ databases">
        <title>Plant Genome Project.</title>
        <authorList>
            <person name="Zhang R.-G."/>
        </authorList>
    </citation>
    <scope>NUCLEOTIDE SEQUENCE [LARGE SCALE GENOMIC DNA]</scope>
    <source>
        <strain evidence="1">WSP0</strain>
        <tissue evidence="1">Leaf</tissue>
    </source>
</reference>
<comment type="caution">
    <text evidence="1">The sequence shown here is derived from an EMBL/GenBank/DDBJ whole genome shotgun (WGS) entry which is preliminary data.</text>
</comment>
<accession>A0AAV6K296</accession>
<sequence>MRGFVFAGISRSTATVFTFVGASRSDLSEAVAYLFSGRGAEASLPYSLGWARGSTGETQPRLLRTEKWRFSRQLYLVGALSEPPGDALMNSAPDLDLEGREPQLVSDRLMTTGEALHWWMMAKITPPLSFLLLGKREGGLEVSLRQMDELSPHHPSGTVAFCQRFTPVQWSSFSRFLETGEALDDYAKFRSSLMGTYASLTMSIASDNKALMGWHCGDELERLKSYNVATNVRSSMKVCMGSSSLVL</sequence>
<name>A0AAV6K296_9ERIC</name>
<organism evidence="1 2">
    <name type="scientific">Rhododendron griersonianum</name>
    <dbReference type="NCBI Taxonomy" id="479676"/>
    <lineage>
        <taxon>Eukaryota</taxon>
        <taxon>Viridiplantae</taxon>
        <taxon>Streptophyta</taxon>
        <taxon>Embryophyta</taxon>
        <taxon>Tracheophyta</taxon>
        <taxon>Spermatophyta</taxon>
        <taxon>Magnoliopsida</taxon>
        <taxon>eudicotyledons</taxon>
        <taxon>Gunneridae</taxon>
        <taxon>Pentapetalae</taxon>
        <taxon>asterids</taxon>
        <taxon>Ericales</taxon>
        <taxon>Ericaceae</taxon>
        <taxon>Ericoideae</taxon>
        <taxon>Rhodoreae</taxon>
        <taxon>Rhododendron</taxon>
    </lineage>
</organism>
<dbReference type="Proteomes" id="UP000823749">
    <property type="component" value="Chromosome 6"/>
</dbReference>
<dbReference type="AlphaFoldDB" id="A0AAV6K296"/>
<gene>
    <name evidence="1" type="ORF">RHGRI_018632</name>
</gene>
<evidence type="ECO:0000313" key="2">
    <source>
        <dbReference type="Proteomes" id="UP000823749"/>
    </source>
</evidence>
<proteinExistence type="predicted"/>
<dbReference type="EMBL" id="JACTNZ010000006">
    <property type="protein sequence ID" value="KAG5546515.1"/>
    <property type="molecule type" value="Genomic_DNA"/>
</dbReference>
<keyword evidence="2" id="KW-1185">Reference proteome</keyword>
<evidence type="ECO:0000313" key="1">
    <source>
        <dbReference type="EMBL" id="KAG5546515.1"/>
    </source>
</evidence>
<protein>
    <submittedName>
        <fullName evidence="1">Uncharacterized protein</fullName>
    </submittedName>
</protein>